<name>A0AAV3S8N3_9EURY</name>
<keyword evidence="2" id="KW-1185">Reference proteome</keyword>
<accession>A0AAV3S8N3</accession>
<organism evidence="1 2">
    <name type="scientific">Halarchaeum salinum</name>
    <dbReference type="NCBI Taxonomy" id="489912"/>
    <lineage>
        <taxon>Archaea</taxon>
        <taxon>Methanobacteriati</taxon>
        <taxon>Methanobacteriota</taxon>
        <taxon>Stenosarchaea group</taxon>
        <taxon>Halobacteria</taxon>
        <taxon>Halobacteriales</taxon>
        <taxon>Halobacteriaceae</taxon>
    </lineage>
</organism>
<dbReference type="RefSeq" id="WP_211312198.1">
    <property type="nucleotide sequence ID" value="NZ_BAAABL010000059.1"/>
</dbReference>
<dbReference type="Pfam" id="PF04107">
    <property type="entry name" value="GCS2"/>
    <property type="match status" value="1"/>
</dbReference>
<protein>
    <recommendedName>
        <fullName evidence="3">Glutamate--cysteine ligase</fullName>
    </recommendedName>
</protein>
<dbReference type="PANTHER" id="PTHR36510:SF3">
    <property type="entry name" value="CONSERVED PROTEIN"/>
    <property type="match status" value="1"/>
</dbReference>
<dbReference type="AlphaFoldDB" id="A0AAV3S8N3"/>
<evidence type="ECO:0000313" key="1">
    <source>
        <dbReference type="EMBL" id="GAA0305983.1"/>
    </source>
</evidence>
<sequence>MAESELARDVASVLAVDPDAFDERVREDAAVIKEEIEAGTFDNPQAIVGLEYEFYGVADDGSLARIPRRVLEFVGFEKELGLHNAEMTASPQPLNEYGLAAQESEVRARLEAAAEPMDAEGLHLVSDAMWTIPPEGETAHEYLTDSIDDDGVEIATNMSASTRYHAMANTDRPASMGIDAPHVSLDADTVMPEALITSIQPHYQVPQAVDLPTYFRYAVRLAGPLVALGVNSPFYPPDLYDDEATPEAILRDGHDEGRIDVFEDVLNVPGKSEKVRFPRDLESVQDAVDAVVEDDMIVPMPSHDIATGGRFDDEFAHFRMKHGTYWRWVRPVFGGASKESANARIEFRPLPGQPTVRDTMAFQALLAGALEAMVARDHPLYDLPWETARENFYAAVRDGSDADLTYLGPEGETTDATAMYADLFEQAEAGLRARGLDEEEAAKYLWPLRQRARHGITPADWKRERVRENLDDGASFENAVYDMQYDYLSYQRDTLITGSFADWTGRGGEVETETHRSNRRG</sequence>
<dbReference type="EMBL" id="BAAABL010000059">
    <property type="protein sequence ID" value="GAA0305983.1"/>
    <property type="molecule type" value="Genomic_DNA"/>
</dbReference>
<gene>
    <name evidence="1" type="ORF">GCM10009066_19770</name>
</gene>
<dbReference type="GO" id="GO:0016879">
    <property type="term" value="F:ligase activity, forming carbon-nitrogen bonds"/>
    <property type="evidence" value="ECO:0007669"/>
    <property type="project" value="TreeGrafter"/>
</dbReference>
<dbReference type="Proteomes" id="UP001500837">
    <property type="component" value="Unassembled WGS sequence"/>
</dbReference>
<dbReference type="PANTHER" id="PTHR36510">
    <property type="entry name" value="GLUTAMATE--CYSTEINE LIGASE 2-RELATED"/>
    <property type="match status" value="1"/>
</dbReference>
<dbReference type="InterPro" id="IPR014746">
    <property type="entry name" value="Gln_synth/guanido_kin_cat_dom"/>
</dbReference>
<reference evidence="1 2" key="1">
    <citation type="journal article" date="2019" name="Int. J. Syst. Evol. Microbiol.">
        <title>The Global Catalogue of Microorganisms (GCM) 10K type strain sequencing project: providing services to taxonomists for standard genome sequencing and annotation.</title>
        <authorList>
            <consortium name="The Broad Institute Genomics Platform"/>
            <consortium name="The Broad Institute Genome Sequencing Center for Infectious Disease"/>
            <person name="Wu L."/>
            <person name="Ma J."/>
        </authorList>
    </citation>
    <scope>NUCLEOTIDE SEQUENCE [LARGE SCALE GENOMIC DNA]</scope>
    <source>
        <strain evidence="1 2">JCM 16330</strain>
    </source>
</reference>
<proteinExistence type="predicted"/>
<evidence type="ECO:0008006" key="3">
    <source>
        <dbReference type="Google" id="ProtNLM"/>
    </source>
</evidence>
<dbReference type="SUPFAM" id="SSF55931">
    <property type="entry name" value="Glutamine synthetase/guanido kinase"/>
    <property type="match status" value="1"/>
</dbReference>
<dbReference type="Gene3D" id="3.30.590.20">
    <property type="match status" value="1"/>
</dbReference>
<comment type="caution">
    <text evidence="1">The sequence shown here is derived from an EMBL/GenBank/DDBJ whole genome shotgun (WGS) entry which is preliminary data.</text>
</comment>
<evidence type="ECO:0000313" key="2">
    <source>
        <dbReference type="Proteomes" id="UP001500837"/>
    </source>
</evidence>
<dbReference type="InterPro" id="IPR006336">
    <property type="entry name" value="GCS2"/>
</dbReference>
<dbReference type="InterPro" id="IPR050141">
    <property type="entry name" value="GCL_type2/YbdK_subfam"/>
</dbReference>